<dbReference type="CDD" id="cd07730">
    <property type="entry name" value="metallo-hydrolase-like_MBL-fold"/>
    <property type="match status" value="1"/>
</dbReference>
<dbReference type="Proteomes" id="UP000800092">
    <property type="component" value="Unassembled WGS sequence"/>
</dbReference>
<keyword evidence="8" id="KW-1185">Reference proteome</keyword>
<protein>
    <submittedName>
        <fullName evidence="7">Metallo-hydrolase/oxidoreductase</fullName>
    </submittedName>
</protein>
<evidence type="ECO:0000313" key="7">
    <source>
        <dbReference type="EMBL" id="KAF2232483.1"/>
    </source>
</evidence>
<dbReference type="InterPro" id="IPR051013">
    <property type="entry name" value="MBL_superfamily_lactonases"/>
</dbReference>
<dbReference type="InterPro" id="IPR001279">
    <property type="entry name" value="Metallo-B-lactamas"/>
</dbReference>
<gene>
    <name evidence="7" type="ORF">EV356DRAFT_450036</name>
</gene>
<feature type="compositionally biased region" description="Basic and acidic residues" evidence="5">
    <location>
        <begin position="389"/>
        <end position="399"/>
    </location>
</feature>
<dbReference type="Gene3D" id="3.60.15.10">
    <property type="entry name" value="Ribonuclease Z/Hydroxyacylglutathione hydrolase-like"/>
    <property type="match status" value="1"/>
</dbReference>
<dbReference type="PANTHER" id="PTHR42978:SF5">
    <property type="entry name" value="METALLO-BETA-LACTAMASE DOMAIN-CONTAINING PROTEIN"/>
    <property type="match status" value="1"/>
</dbReference>
<dbReference type="GO" id="GO:0016787">
    <property type="term" value="F:hydrolase activity"/>
    <property type="evidence" value="ECO:0007669"/>
    <property type="project" value="UniProtKB-KW"/>
</dbReference>
<evidence type="ECO:0000313" key="8">
    <source>
        <dbReference type="Proteomes" id="UP000800092"/>
    </source>
</evidence>
<dbReference type="GO" id="GO:0046872">
    <property type="term" value="F:metal ion binding"/>
    <property type="evidence" value="ECO:0007669"/>
    <property type="project" value="UniProtKB-KW"/>
</dbReference>
<dbReference type="InterPro" id="IPR036866">
    <property type="entry name" value="RibonucZ/Hydroxyglut_hydro"/>
</dbReference>
<reference evidence="7" key="1">
    <citation type="journal article" date="2020" name="Stud. Mycol.">
        <title>101 Dothideomycetes genomes: a test case for predicting lifestyles and emergence of pathogens.</title>
        <authorList>
            <person name="Haridas S."/>
            <person name="Albert R."/>
            <person name="Binder M."/>
            <person name="Bloem J."/>
            <person name="Labutti K."/>
            <person name="Salamov A."/>
            <person name="Andreopoulos B."/>
            <person name="Baker S."/>
            <person name="Barry K."/>
            <person name="Bills G."/>
            <person name="Bluhm B."/>
            <person name="Cannon C."/>
            <person name="Castanera R."/>
            <person name="Culley D."/>
            <person name="Daum C."/>
            <person name="Ezra D."/>
            <person name="Gonzalez J."/>
            <person name="Henrissat B."/>
            <person name="Kuo A."/>
            <person name="Liang C."/>
            <person name="Lipzen A."/>
            <person name="Lutzoni F."/>
            <person name="Magnuson J."/>
            <person name="Mondo S."/>
            <person name="Nolan M."/>
            <person name="Ohm R."/>
            <person name="Pangilinan J."/>
            <person name="Park H.-J."/>
            <person name="Ramirez L."/>
            <person name="Alfaro M."/>
            <person name="Sun H."/>
            <person name="Tritt A."/>
            <person name="Yoshinaga Y."/>
            <person name="Zwiers L.-H."/>
            <person name="Turgeon B."/>
            <person name="Goodwin S."/>
            <person name="Spatafora J."/>
            <person name="Crous P."/>
            <person name="Grigoriev I."/>
        </authorList>
    </citation>
    <scope>NUCLEOTIDE SEQUENCE</scope>
    <source>
        <strain evidence="7">Tuck. ex Michener</strain>
    </source>
</reference>
<accession>A0A6A6H4N5</accession>
<evidence type="ECO:0000256" key="4">
    <source>
        <dbReference type="ARBA" id="ARBA00022833"/>
    </source>
</evidence>
<proteinExistence type="inferred from homology"/>
<evidence type="ECO:0000256" key="1">
    <source>
        <dbReference type="ARBA" id="ARBA00007749"/>
    </source>
</evidence>
<dbReference type="EMBL" id="ML991815">
    <property type="protein sequence ID" value="KAF2232483.1"/>
    <property type="molecule type" value="Genomic_DNA"/>
</dbReference>
<organism evidence="7 8">
    <name type="scientific">Viridothelium virens</name>
    <name type="common">Speckled blister lichen</name>
    <name type="synonym">Trypethelium virens</name>
    <dbReference type="NCBI Taxonomy" id="1048519"/>
    <lineage>
        <taxon>Eukaryota</taxon>
        <taxon>Fungi</taxon>
        <taxon>Dikarya</taxon>
        <taxon>Ascomycota</taxon>
        <taxon>Pezizomycotina</taxon>
        <taxon>Dothideomycetes</taxon>
        <taxon>Dothideomycetes incertae sedis</taxon>
        <taxon>Trypetheliales</taxon>
        <taxon>Trypetheliaceae</taxon>
        <taxon>Viridothelium</taxon>
    </lineage>
</organism>
<evidence type="ECO:0000259" key="6">
    <source>
        <dbReference type="SMART" id="SM00849"/>
    </source>
</evidence>
<feature type="region of interest" description="Disordered" evidence="5">
    <location>
        <begin position="380"/>
        <end position="399"/>
    </location>
</feature>
<evidence type="ECO:0000256" key="2">
    <source>
        <dbReference type="ARBA" id="ARBA00022723"/>
    </source>
</evidence>
<evidence type="ECO:0000256" key="3">
    <source>
        <dbReference type="ARBA" id="ARBA00022801"/>
    </source>
</evidence>
<dbReference type="SUPFAM" id="SSF56281">
    <property type="entry name" value="Metallo-hydrolase/oxidoreductase"/>
    <property type="match status" value="1"/>
</dbReference>
<dbReference type="SMART" id="SM00849">
    <property type="entry name" value="Lactamase_B"/>
    <property type="match status" value="1"/>
</dbReference>
<sequence length="399" mass="44323">MLSSTYLVEPTPAPPLNIPKSDATVSVSIIDSTTWIEMPMYPFFEPDVPGKTQLTCPAYSFLITNGSSKRKILFDLGVPKDWTNMAPKIVNMIQKAGWSVTVEKNVSDILIENDIPLTDVEAIVWSHHHWDHIGDPSTFPSSTSVIVGPGFKQTYTPGYPTNPDSVLRDSDFTNRSLIELSFSPNPLKIGRFDAFDYFGDGSFYLLSTPGHTIGHLCGLARTTPSPPPSSTSTSTPPTFIFMAGDACHLGGEFRPTSYLPLPTTLHLHPHSQPSTRLSPSPCPGTAFQRLHRCHLDATASATQPFYTVTRHLAHDLAQANWTIDGLKEFDAAPEVLVVLAHDEWLRGVLDFFPRRLDAWWERGWGEEVRWRFLGDFETGLEGEGEGEGEERLERETGKL</sequence>
<feature type="domain" description="Metallo-beta-lactamase" evidence="6">
    <location>
        <begin position="57"/>
        <end position="294"/>
    </location>
</feature>
<keyword evidence="2" id="KW-0479">Metal-binding</keyword>
<evidence type="ECO:0000256" key="5">
    <source>
        <dbReference type="SAM" id="MobiDB-lite"/>
    </source>
</evidence>
<dbReference type="AlphaFoldDB" id="A0A6A6H4N5"/>
<dbReference type="OrthoDB" id="10250730at2759"/>
<dbReference type="Pfam" id="PF00753">
    <property type="entry name" value="Lactamase_B"/>
    <property type="match status" value="1"/>
</dbReference>
<comment type="similarity">
    <text evidence="1">Belongs to the metallo-beta-lactamase superfamily.</text>
</comment>
<dbReference type="PANTHER" id="PTHR42978">
    <property type="entry name" value="QUORUM-QUENCHING LACTONASE YTNP-RELATED-RELATED"/>
    <property type="match status" value="1"/>
</dbReference>
<name>A0A6A6H4N5_VIRVR</name>
<keyword evidence="4" id="KW-0862">Zinc</keyword>
<keyword evidence="3 7" id="KW-0378">Hydrolase</keyword>